<organism evidence="2 3">
    <name type="scientific">Polarella glacialis</name>
    <name type="common">Dinoflagellate</name>
    <dbReference type="NCBI Taxonomy" id="89957"/>
    <lineage>
        <taxon>Eukaryota</taxon>
        <taxon>Sar</taxon>
        <taxon>Alveolata</taxon>
        <taxon>Dinophyceae</taxon>
        <taxon>Suessiales</taxon>
        <taxon>Suessiaceae</taxon>
        <taxon>Polarella</taxon>
    </lineage>
</organism>
<dbReference type="AlphaFoldDB" id="A0A813KJD4"/>
<accession>A0A813KJD4</accession>
<proteinExistence type="predicted"/>
<reference evidence="2" key="1">
    <citation type="submission" date="2021-02" db="EMBL/GenBank/DDBJ databases">
        <authorList>
            <person name="Dougan E. K."/>
            <person name="Rhodes N."/>
            <person name="Thang M."/>
            <person name="Chan C."/>
        </authorList>
    </citation>
    <scope>NUCLEOTIDE SEQUENCE</scope>
</reference>
<dbReference type="EMBL" id="CAJNNW010031110">
    <property type="protein sequence ID" value="CAE8705988.1"/>
    <property type="molecule type" value="Genomic_DNA"/>
</dbReference>
<dbReference type="Proteomes" id="UP000626109">
    <property type="component" value="Unassembled WGS sequence"/>
</dbReference>
<name>A0A813KJD4_POLGL</name>
<gene>
    <name evidence="2" type="ORF">PGLA2088_LOCUS33967</name>
</gene>
<feature type="region of interest" description="Disordered" evidence="1">
    <location>
        <begin position="153"/>
        <end position="172"/>
    </location>
</feature>
<feature type="non-terminal residue" evidence="2">
    <location>
        <position position="172"/>
    </location>
</feature>
<evidence type="ECO:0000313" key="2">
    <source>
        <dbReference type="EMBL" id="CAE8705988.1"/>
    </source>
</evidence>
<sequence>AATTMRMQSPGLGGRENVGFLQTQANLQILEEVRKVVSVVSEMDMAPVLTELHAMKAKIELASALKRQTQVETMTKAEFAAALEELRGHFSLVLCSLREGAPPEVATGYLLQQEAQAKAAQELDDLVDKLRDTQHLIREAGSHHEAVLHQVEEQTASRLSGAGSRHRNQLQP</sequence>
<comment type="caution">
    <text evidence="2">The sequence shown here is derived from an EMBL/GenBank/DDBJ whole genome shotgun (WGS) entry which is preliminary data.</text>
</comment>
<evidence type="ECO:0000256" key="1">
    <source>
        <dbReference type="SAM" id="MobiDB-lite"/>
    </source>
</evidence>
<evidence type="ECO:0000313" key="3">
    <source>
        <dbReference type="Proteomes" id="UP000626109"/>
    </source>
</evidence>
<protein>
    <submittedName>
        <fullName evidence="2">Uncharacterized protein</fullName>
    </submittedName>
</protein>